<feature type="chain" id="PRO_5003444720" evidence="1">
    <location>
        <begin position="27"/>
        <end position="63"/>
    </location>
</feature>
<dbReference type="AlphaFoldDB" id="G3HPQ6"/>
<evidence type="ECO:0000313" key="2">
    <source>
        <dbReference type="EMBL" id="EGW02898.1"/>
    </source>
</evidence>
<name>G3HPQ6_CRIGR</name>
<gene>
    <name evidence="2" type="ORF">I79_012773</name>
</gene>
<reference evidence="3" key="1">
    <citation type="journal article" date="2011" name="Nat. Biotechnol.">
        <title>The genomic sequence of the Chinese hamster ovary (CHO)-K1 cell line.</title>
        <authorList>
            <person name="Xu X."/>
            <person name="Nagarajan H."/>
            <person name="Lewis N.E."/>
            <person name="Pan S."/>
            <person name="Cai Z."/>
            <person name="Liu X."/>
            <person name="Chen W."/>
            <person name="Xie M."/>
            <person name="Wang W."/>
            <person name="Hammond S."/>
            <person name="Andersen M.R."/>
            <person name="Neff N."/>
            <person name="Passarelli B."/>
            <person name="Koh W."/>
            <person name="Fan H.C."/>
            <person name="Wang J."/>
            <person name="Gui Y."/>
            <person name="Lee K.H."/>
            <person name="Betenbaugh M.J."/>
            <person name="Quake S.R."/>
            <person name="Famili I."/>
            <person name="Palsson B.O."/>
            <person name="Wang J."/>
        </authorList>
    </citation>
    <scope>NUCLEOTIDE SEQUENCE [LARGE SCALE GENOMIC DNA]</scope>
    <source>
        <strain evidence="3">CHO K1 cell line</strain>
    </source>
</reference>
<protein>
    <submittedName>
        <fullName evidence="2">Uncharacterized protein</fullName>
    </submittedName>
</protein>
<organism evidence="2 3">
    <name type="scientific">Cricetulus griseus</name>
    <name type="common">Chinese hamster</name>
    <name type="synonym">Cricetulus barabensis griseus</name>
    <dbReference type="NCBI Taxonomy" id="10029"/>
    <lineage>
        <taxon>Eukaryota</taxon>
        <taxon>Metazoa</taxon>
        <taxon>Chordata</taxon>
        <taxon>Craniata</taxon>
        <taxon>Vertebrata</taxon>
        <taxon>Euteleostomi</taxon>
        <taxon>Mammalia</taxon>
        <taxon>Eutheria</taxon>
        <taxon>Euarchontoglires</taxon>
        <taxon>Glires</taxon>
        <taxon>Rodentia</taxon>
        <taxon>Myomorpha</taxon>
        <taxon>Muroidea</taxon>
        <taxon>Cricetidae</taxon>
        <taxon>Cricetinae</taxon>
        <taxon>Cricetulus</taxon>
    </lineage>
</organism>
<dbReference type="Proteomes" id="UP000001075">
    <property type="component" value="Unassembled WGS sequence"/>
</dbReference>
<evidence type="ECO:0000256" key="1">
    <source>
        <dbReference type="SAM" id="SignalP"/>
    </source>
</evidence>
<dbReference type="InParanoid" id="G3HPQ6"/>
<keyword evidence="1" id="KW-0732">Signal</keyword>
<feature type="signal peptide" evidence="1">
    <location>
        <begin position="1"/>
        <end position="26"/>
    </location>
</feature>
<accession>G3HPQ6</accession>
<evidence type="ECO:0000313" key="3">
    <source>
        <dbReference type="Proteomes" id="UP000001075"/>
    </source>
</evidence>
<proteinExistence type="predicted"/>
<dbReference type="EMBL" id="JH000584">
    <property type="protein sequence ID" value="EGW02898.1"/>
    <property type="molecule type" value="Genomic_DNA"/>
</dbReference>
<sequence>MACINKAVFHLLLWIIFASTKGTVQSGCSSYNVPEKSTVKNWESLSGIFFSFTLTCKTSLFLT</sequence>